<feature type="transmembrane region" description="Helical" evidence="1">
    <location>
        <begin position="29"/>
        <end position="51"/>
    </location>
</feature>
<keyword evidence="3" id="KW-1185">Reference proteome</keyword>
<dbReference type="HOGENOM" id="CLU_2381552_0_0_6"/>
<proteinExistence type="predicted"/>
<accession>A7ZGX3</accession>
<gene>
    <name evidence="2" type="ordered locus">EcE24377A_D0026</name>
</gene>
<evidence type="ECO:0000313" key="3">
    <source>
        <dbReference type="Proteomes" id="UP000001122"/>
    </source>
</evidence>
<protein>
    <submittedName>
        <fullName evidence="2">Uncharacterized protein</fullName>
    </submittedName>
</protein>
<name>A7ZGX3_ECO24</name>
<reference evidence="3" key="1">
    <citation type="journal article" date="2008" name="J. Bacteriol.">
        <title>The pangenome structure of Escherichia coli: comparative genomic analysis of E. coli commensal and pathogenic isolates.</title>
        <authorList>
            <person name="Rasko D.A."/>
            <person name="Rosovitz M.J."/>
            <person name="Myers G.S."/>
            <person name="Mongodin E.F."/>
            <person name="Fricke W.F."/>
            <person name="Gajer P."/>
            <person name="Crabtree J."/>
            <person name="Sebaihia M."/>
            <person name="Thomson N.R."/>
            <person name="Chaudhuri R."/>
            <person name="Henderson I.R."/>
            <person name="Sperandio V."/>
            <person name="Ravel J."/>
        </authorList>
    </citation>
    <scope>NUCLEOTIDE SEQUENCE [LARGE SCALE GENOMIC DNA]</scope>
    <source>
        <strain evidence="3">E24377A / ETEC</strain>
    </source>
</reference>
<dbReference type="AlphaFoldDB" id="A7ZGX3"/>
<evidence type="ECO:0000313" key="2">
    <source>
        <dbReference type="EMBL" id="ABV16314.1"/>
    </source>
</evidence>
<organism evidence="2 3">
    <name type="scientific">Escherichia coli O139:H28 (strain E24377A / ETEC)</name>
    <dbReference type="NCBI Taxonomy" id="331111"/>
    <lineage>
        <taxon>Bacteria</taxon>
        <taxon>Pseudomonadati</taxon>
        <taxon>Pseudomonadota</taxon>
        <taxon>Gammaproteobacteria</taxon>
        <taxon>Enterobacterales</taxon>
        <taxon>Enterobacteriaceae</taxon>
        <taxon>Escherichia</taxon>
    </lineage>
</organism>
<keyword evidence="2" id="KW-0614">Plasmid</keyword>
<sequence>MFDNGIGSKITLVQHQHRSQSVGMMLSRVLWIIFCIMHRFVPGISAIIGIVSPVGDLGCFSIAQLAQSELSSLKGGYYSAQLFECRTNVSLRDE</sequence>
<dbReference type="EMBL" id="CP000797">
    <property type="protein sequence ID" value="ABV16314.1"/>
    <property type="molecule type" value="Genomic_DNA"/>
</dbReference>
<geneLocation type="plasmid" evidence="2 3">
    <name>pETEC_73</name>
</geneLocation>
<keyword evidence="1" id="KW-0472">Membrane</keyword>
<keyword evidence="1" id="KW-0812">Transmembrane</keyword>
<keyword evidence="1" id="KW-1133">Transmembrane helix</keyword>
<evidence type="ECO:0000256" key="1">
    <source>
        <dbReference type="SAM" id="Phobius"/>
    </source>
</evidence>
<dbReference type="Proteomes" id="UP000001122">
    <property type="component" value="Plasmid pETEC_73"/>
</dbReference>
<dbReference type="KEGG" id="ecw:EcE24377A_D0026"/>